<feature type="region of interest" description="Disordered" evidence="1">
    <location>
        <begin position="98"/>
        <end position="125"/>
    </location>
</feature>
<name>A0ABN7B5I4_9HEMI</name>
<feature type="region of interest" description="Disordered" evidence="1">
    <location>
        <begin position="1"/>
        <end position="84"/>
    </location>
</feature>
<gene>
    <name evidence="2" type="ORF">NTJ_10832</name>
</gene>
<protein>
    <submittedName>
        <fullName evidence="2">LysM</fullName>
    </submittedName>
</protein>
<reference evidence="2 3" key="1">
    <citation type="submission" date="2023-09" db="EMBL/GenBank/DDBJ databases">
        <title>Nesidiocoris tenuis whole genome shotgun sequence.</title>
        <authorList>
            <person name="Shibata T."/>
            <person name="Shimoda M."/>
            <person name="Kobayashi T."/>
            <person name="Uehara T."/>
        </authorList>
    </citation>
    <scope>NUCLEOTIDE SEQUENCE [LARGE SCALE GENOMIC DNA]</scope>
    <source>
        <strain evidence="2 3">Japan</strain>
    </source>
</reference>
<evidence type="ECO:0000256" key="1">
    <source>
        <dbReference type="SAM" id="MobiDB-lite"/>
    </source>
</evidence>
<accession>A0ABN7B5I4</accession>
<evidence type="ECO:0000313" key="2">
    <source>
        <dbReference type="EMBL" id="BES98017.1"/>
    </source>
</evidence>
<organism evidence="2 3">
    <name type="scientific">Nesidiocoris tenuis</name>
    <dbReference type="NCBI Taxonomy" id="355587"/>
    <lineage>
        <taxon>Eukaryota</taxon>
        <taxon>Metazoa</taxon>
        <taxon>Ecdysozoa</taxon>
        <taxon>Arthropoda</taxon>
        <taxon>Hexapoda</taxon>
        <taxon>Insecta</taxon>
        <taxon>Pterygota</taxon>
        <taxon>Neoptera</taxon>
        <taxon>Paraneoptera</taxon>
        <taxon>Hemiptera</taxon>
        <taxon>Heteroptera</taxon>
        <taxon>Panheteroptera</taxon>
        <taxon>Cimicomorpha</taxon>
        <taxon>Miridae</taxon>
        <taxon>Dicyphina</taxon>
        <taxon>Nesidiocoris</taxon>
    </lineage>
</organism>
<dbReference type="EMBL" id="AP028916">
    <property type="protein sequence ID" value="BES98017.1"/>
    <property type="molecule type" value="Genomic_DNA"/>
</dbReference>
<evidence type="ECO:0000313" key="3">
    <source>
        <dbReference type="Proteomes" id="UP001307889"/>
    </source>
</evidence>
<dbReference type="Proteomes" id="UP001307889">
    <property type="component" value="Chromosome 8"/>
</dbReference>
<keyword evidence="3" id="KW-1185">Reference proteome</keyword>
<proteinExistence type="predicted"/>
<sequence>METGIYLQNNNSPPPSLPKKWTGSGVLGSVEEDESPPPPGDRGRRKSWHFTKEKEPKLPKRATRRKGSLLPPTSEKPREKRPSWWNILLPENMGGSRYAEQDHGIGDGFNATNPLPIRITNRTVS</sequence>